<protein>
    <submittedName>
        <fullName evidence="2">ATP synthase delta chain</fullName>
        <ecNumber evidence="2">3.6.3.14</ecNumber>
    </submittedName>
</protein>
<feature type="non-terminal residue" evidence="2">
    <location>
        <position position="178"/>
    </location>
</feature>
<dbReference type="EC" id="3.6.3.14" evidence="2"/>
<evidence type="ECO:0000313" key="2">
    <source>
        <dbReference type="EMBL" id="CAA9513922.1"/>
    </source>
</evidence>
<accession>A0A6J4T501</accession>
<name>A0A6J4T501_9ACTN</name>
<feature type="compositionally biased region" description="Basic and acidic residues" evidence="1">
    <location>
        <begin position="105"/>
        <end position="141"/>
    </location>
</feature>
<dbReference type="EMBL" id="CADCVV010000174">
    <property type="protein sequence ID" value="CAA9513922.1"/>
    <property type="molecule type" value="Genomic_DNA"/>
</dbReference>
<organism evidence="2">
    <name type="scientific">uncultured Solirubrobacterales bacterium</name>
    <dbReference type="NCBI Taxonomy" id="768556"/>
    <lineage>
        <taxon>Bacteria</taxon>
        <taxon>Bacillati</taxon>
        <taxon>Actinomycetota</taxon>
        <taxon>Thermoleophilia</taxon>
        <taxon>Solirubrobacterales</taxon>
        <taxon>environmental samples</taxon>
    </lineage>
</organism>
<feature type="compositionally biased region" description="Basic residues" evidence="1">
    <location>
        <begin position="21"/>
        <end position="36"/>
    </location>
</feature>
<feature type="non-terminal residue" evidence="2">
    <location>
        <position position="1"/>
    </location>
</feature>
<feature type="region of interest" description="Disordered" evidence="1">
    <location>
        <begin position="1"/>
        <end position="178"/>
    </location>
</feature>
<dbReference type="GO" id="GO:0016787">
    <property type="term" value="F:hydrolase activity"/>
    <property type="evidence" value="ECO:0007669"/>
    <property type="project" value="UniProtKB-KW"/>
</dbReference>
<keyword evidence="2" id="KW-0378">Hydrolase</keyword>
<sequence>AGNRRRLRAVAVPGRAGAGLARRHPRAARPVRRRRQREPGPPGLPVLAVLLRPGEEGEPRQGRRGRRRQSVPLPRAAGRAPPHARCLSRAEDLRRHVGRGAQAPRGRDHQRGRARRGDGRHDRQADRGADRARRSALDPRRSGRRRRNRPSSWQHGPRRQRARPARATAQAGIDRRGL</sequence>
<dbReference type="AlphaFoldDB" id="A0A6J4T501"/>
<feature type="compositionally biased region" description="Low complexity" evidence="1">
    <location>
        <begin position="9"/>
        <end position="20"/>
    </location>
</feature>
<evidence type="ECO:0000256" key="1">
    <source>
        <dbReference type="SAM" id="MobiDB-lite"/>
    </source>
</evidence>
<feature type="compositionally biased region" description="Low complexity" evidence="1">
    <location>
        <begin position="72"/>
        <end position="85"/>
    </location>
</feature>
<proteinExistence type="predicted"/>
<gene>
    <name evidence="2" type="ORF">AVDCRST_MAG17-2164</name>
</gene>
<reference evidence="2" key="1">
    <citation type="submission" date="2020-02" db="EMBL/GenBank/DDBJ databases">
        <authorList>
            <person name="Meier V. D."/>
        </authorList>
    </citation>
    <scope>NUCLEOTIDE SEQUENCE</scope>
    <source>
        <strain evidence="2">AVDCRST_MAG17</strain>
    </source>
</reference>